<keyword evidence="3" id="KW-1185">Reference proteome</keyword>
<dbReference type="RefSeq" id="WP_022745960.1">
    <property type="nucleotide sequence ID" value="NC_022571.1"/>
</dbReference>
<dbReference type="InterPro" id="IPR002818">
    <property type="entry name" value="DJ-1/PfpI"/>
</dbReference>
<dbReference type="SUPFAM" id="SSF52317">
    <property type="entry name" value="Class I glutamine amidotransferase-like"/>
    <property type="match status" value="1"/>
</dbReference>
<dbReference type="PANTHER" id="PTHR48094:SF19">
    <property type="entry name" value="DJ-1_PFPI DOMAIN-CONTAINING PROTEIN"/>
    <property type="match status" value="1"/>
</dbReference>
<dbReference type="InterPro" id="IPR050325">
    <property type="entry name" value="Prot/Nucl_acid_deglycase"/>
</dbReference>
<evidence type="ECO:0000313" key="2">
    <source>
        <dbReference type="EMBL" id="AGX42966.1"/>
    </source>
</evidence>
<gene>
    <name evidence="2" type="primary">yoaZ1</name>
    <name evidence="2" type="ORF">CLSA_c19820</name>
</gene>
<name>U5MTJ5_CLOSA</name>
<dbReference type="GO" id="GO:0016798">
    <property type="term" value="F:hydrolase activity, acting on glycosyl bonds"/>
    <property type="evidence" value="ECO:0007669"/>
    <property type="project" value="UniProtKB-KW"/>
</dbReference>
<dbReference type="PANTHER" id="PTHR48094">
    <property type="entry name" value="PROTEIN/NUCLEIC ACID DEGLYCASE DJ-1-RELATED"/>
    <property type="match status" value="1"/>
</dbReference>
<proteinExistence type="predicted"/>
<dbReference type="GO" id="GO:0005737">
    <property type="term" value="C:cytoplasm"/>
    <property type="evidence" value="ECO:0007669"/>
    <property type="project" value="TreeGrafter"/>
</dbReference>
<dbReference type="eggNOG" id="COG0693">
    <property type="taxonomic scope" value="Bacteria"/>
</dbReference>
<evidence type="ECO:0000259" key="1">
    <source>
        <dbReference type="Pfam" id="PF01965"/>
    </source>
</evidence>
<dbReference type="EC" id="3.2.-.-" evidence="2"/>
<dbReference type="GO" id="GO:0008233">
    <property type="term" value="F:peptidase activity"/>
    <property type="evidence" value="ECO:0007669"/>
    <property type="project" value="UniProtKB-KW"/>
</dbReference>
<dbReference type="Pfam" id="PF01965">
    <property type="entry name" value="DJ-1_PfpI"/>
    <property type="match status" value="1"/>
</dbReference>
<sequence length="196" mass="22766">MKEILIFISNEYADWEIGYIGAEIRKTNKYKISTVAINKEVIISMGGLNVNPTYCIDEVLNKNIENFQMLILCGGESWKKEKYENQSVKKLVDMFKENNKPISTICDATTFLAFNGYLNQIEHTGNSVEYMISTCPNYTGKNNYIEQQCVRTDYFITANGTATLEFSREIMKSLELKTEEEIYNWYKFNKNGFYSE</sequence>
<dbReference type="PATRIC" id="fig|1345695.10.peg.2441"/>
<dbReference type="OrthoDB" id="6003696at2"/>
<accession>U5MTJ5</accession>
<dbReference type="Proteomes" id="UP000017118">
    <property type="component" value="Chromosome"/>
</dbReference>
<reference evidence="2 3" key="1">
    <citation type="journal article" date="2013" name="Genome Announc.">
        <title>Complete Genome Sequence of the Solvent Producer Clostridium saccharobutylicum NCP262 (DSM 13864).</title>
        <authorList>
            <person name="Poehlein A."/>
            <person name="Hartwich K."/>
            <person name="Krabben P."/>
            <person name="Ehrenreich A."/>
            <person name="Liebl W."/>
            <person name="Durre P."/>
            <person name="Gottschalk G."/>
            <person name="Daniel R."/>
        </authorList>
    </citation>
    <scope>NUCLEOTIDE SEQUENCE [LARGE SCALE GENOMIC DNA]</scope>
    <source>
        <strain evidence="2">DSM 13864</strain>
    </source>
</reference>
<feature type="domain" description="DJ-1/PfpI" evidence="1">
    <location>
        <begin position="2"/>
        <end position="172"/>
    </location>
</feature>
<dbReference type="GO" id="GO:0006508">
    <property type="term" value="P:proteolysis"/>
    <property type="evidence" value="ECO:0007669"/>
    <property type="project" value="UniProtKB-KW"/>
</dbReference>
<dbReference type="InterPro" id="IPR029062">
    <property type="entry name" value="Class_I_gatase-like"/>
</dbReference>
<protein>
    <submittedName>
        <fullName evidence="2">Protease YoaZ</fullName>
        <ecNumber evidence="2">3.2.-.-</ecNumber>
    </submittedName>
</protein>
<dbReference type="KEGG" id="csb:CLSA_c19820"/>
<dbReference type="AlphaFoldDB" id="U5MTJ5"/>
<organism evidence="2 3">
    <name type="scientific">Clostridium saccharobutylicum DSM 13864</name>
    <dbReference type="NCBI Taxonomy" id="1345695"/>
    <lineage>
        <taxon>Bacteria</taxon>
        <taxon>Bacillati</taxon>
        <taxon>Bacillota</taxon>
        <taxon>Clostridia</taxon>
        <taxon>Eubacteriales</taxon>
        <taxon>Clostridiaceae</taxon>
        <taxon>Clostridium</taxon>
    </lineage>
</organism>
<dbReference type="GeneID" id="55474446"/>
<dbReference type="HOGENOM" id="CLU_000445_44_5_9"/>
<keyword evidence="2" id="KW-0378">Hydrolase</keyword>
<evidence type="ECO:0000313" key="3">
    <source>
        <dbReference type="Proteomes" id="UP000017118"/>
    </source>
</evidence>
<keyword evidence="2" id="KW-0326">Glycosidase</keyword>
<keyword evidence="2" id="KW-0645">Protease</keyword>
<dbReference type="Gene3D" id="3.40.50.880">
    <property type="match status" value="1"/>
</dbReference>
<dbReference type="EMBL" id="CP006721">
    <property type="protein sequence ID" value="AGX42966.1"/>
    <property type="molecule type" value="Genomic_DNA"/>
</dbReference>